<evidence type="ECO:0000313" key="1">
    <source>
        <dbReference type="EMBL" id="MDR6967312.1"/>
    </source>
</evidence>
<organism evidence="1 2">
    <name type="scientific">Flavobacterium arsenatis</name>
    <dbReference type="NCBI Taxonomy" id="1484332"/>
    <lineage>
        <taxon>Bacteria</taxon>
        <taxon>Pseudomonadati</taxon>
        <taxon>Bacteroidota</taxon>
        <taxon>Flavobacteriia</taxon>
        <taxon>Flavobacteriales</taxon>
        <taxon>Flavobacteriaceae</taxon>
        <taxon>Flavobacterium</taxon>
    </lineage>
</organism>
<comment type="caution">
    <text evidence="1">The sequence shown here is derived from an EMBL/GenBank/DDBJ whole genome shotgun (WGS) entry which is preliminary data.</text>
</comment>
<dbReference type="EMBL" id="JAVDVI010000004">
    <property type="protein sequence ID" value="MDR6967312.1"/>
    <property type="molecule type" value="Genomic_DNA"/>
</dbReference>
<sequence>MNLKPFKIVAFSMMLFVFSTQHLKAQDIDGVSSFLVAGVSMKIPKDNKLLLYTGISPTDNVKAILALPNFKVNKYLTLTPGYTYVNVDLGNAGKVEEHQFLGMATVAFPIAKNWTIADRNMYFHRFRDGDDLSFYRNRLGITHNIEVFKKQASIFLQDEVFLSLDNGQFTRNRVVLGGNIQLFKWLTPQVMCMYQSDKASGNRILGWLVLTLPLENFGVFK</sequence>
<dbReference type="RefSeq" id="WP_310025386.1">
    <property type="nucleotide sequence ID" value="NZ_JAVDVI010000004.1"/>
</dbReference>
<dbReference type="Pfam" id="PF10677">
    <property type="entry name" value="DUF2490"/>
    <property type="match status" value="1"/>
</dbReference>
<proteinExistence type="predicted"/>
<keyword evidence="2" id="KW-1185">Reference proteome</keyword>
<dbReference type="InterPro" id="IPR019619">
    <property type="entry name" value="DUF2490"/>
</dbReference>
<dbReference type="Proteomes" id="UP001255185">
    <property type="component" value="Unassembled WGS sequence"/>
</dbReference>
<evidence type="ECO:0008006" key="3">
    <source>
        <dbReference type="Google" id="ProtNLM"/>
    </source>
</evidence>
<gene>
    <name evidence="1" type="ORF">J2X31_001319</name>
</gene>
<name>A0ABU1TPI0_9FLAO</name>
<reference evidence="1 2" key="1">
    <citation type="submission" date="2023-07" db="EMBL/GenBank/DDBJ databases">
        <title>Sorghum-associated microbial communities from plants grown in Nebraska, USA.</title>
        <authorList>
            <person name="Schachtman D."/>
        </authorList>
    </citation>
    <scope>NUCLEOTIDE SEQUENCE [LARGE SCALE GENOMIC DNA]</scope>
    <source>
        <strain evidence="1 2">3773</strain>
    </source>
</reference>
<protein>
    <recommendedName>
        <fullName evidence="3">DUF2490 domain-containing protein</fullName>
    </recommendedName>
</protein>
<accession>A0ABU1TPI0</accession>
<evidence type="ECO:0000313" key="2">
    <source>
        <dbReference type="Proteomes" id="UP001255185"/>
    </source>
</evidence>